<feature type="coiled-coil region" evidence="1">
    <location>
        <begin position="202"/>
        <end position="229"/>
    </location>
</feature>
<evidence type="ECO:0000256" key="1">
    <source>
        <dbReference type="SAM" id="Coils"/>
    </source>
</evidence>
<dbReference type="EMBL" id="JADJZA010000008">
    <property type="protein sequence ID" value="MBK9298125.1"/>
    <property type="molecule type" value="Genomic_DNA"/>
</dbReference>
<dbReference type="InterPro" id="IPR019606">
    <property type="entry name" value="GerMN"/>
</dbReference>
<dbReference type="Proteomes" id="UP000727993">
    <property type="component" value="Unassembled WGS sequence"/>
</dbReference>
<gene>
    <name evidence="4" type="ORF">IPN02_15080</name>
</gene>
<reference evidence="4 5" key="1">
    <citation type="submission" date="2020-10" db="EMBL/GenBank/DDBJ databases">
        <title>Connecting structure to function with the recovery of over 1000 high-quality activated sludge metagenome-assembled genomes encoding full-length rRNA genes using long-read sequencing.</title>
        <authorList>
            <person name="Singleton C.M."/>
            <person name="Petriglieri F."/>
            <person name="Kristensen J.M."/>
            <person name="Kirkegaard R.H."/>
            <person name="Michaelsen T.Y."/>
            <person name="Andersen M.H."/>
            <person name="Karst S.M."/>
            <person name="Dueholm M.S."/>
            <person name="Nielsen P.H."/>
            <person name="Albertsen M."/>
        </authorList>
    </citation>
    <scope>NUCLEOTIDE SEQUENCE [LARGE SCALE GENOMIC DNA]</scope>
    <source>
        <strain evidence="4">Lyne_18-Q3-R50-59_MAXAC.006</strain>
    </source>
</reference>
<protein>
    <submittedName>
        <fullName evidence="4">GerMN domain-containing protein</fullName>
    </submittedName>
</protein>
<feature type="region of interest" description="Disordered" evidence="2">
    <location>
        <begin position="44"/>
        <end position="75"/>
    </location>
</feature>
<dbReference type="Pfam" id="PF10646">
    <property type="entry name" value="Germane"/>
    <property type="match status" value="1"/>
</dbReference>
<organism evidence="4 5">
    <name type="scientific">Candidatus Neomicrothrix subdominans</name>
    <dbReference type="NCBI Taxonomy" id="2954438"/>
    <lineage>
        <taxon>Bacteria</taxon>
        <taxon>Bacillati</taxon>
        <taxon>Actinomycetota</taxon>
        <taxon>Acidimicrobiia</taxon>
        <taxon>Acidimicrobiales</taxon>
        <taxon>Microthrixaceae</taxon>
        <taxon>Candidatus Neomicrothrix</taxon>
    </lineage>
</organism>
<evidence type="ECO:0000313" key="5">
    <source>
        <dbReference type="Proteomes" id="UP000727993"/>
    </source>
</evidence>
<evidence type="ECO:0000256" key="2">
    <source>
        <dbReference type="SAM" id="MobiDB-lite"/>
    </source>
</evidence>
<dbReference type="AlphaFoldDB" id="A0A936TGV4"/>
<name>A0A936TGV4_9ACTN</name>
<sequence>MKVGPAKSQRSFGSPATTRVRRRILTVFARCVVPVALLAGCGITPDSEPRALPPDLTGPARDRNPENDPGNVPSSIFMQAGESRRLVPVSREVAALSVEDIAKATLVKPTPAEVTAGISTAIPPNTTLLSGSVRADGVIAINLSKEFAQVDGSSRTTAVGQIVLGVGAQFEPDRQFSFLIAGEGARISTAGGTKSRVTPCDFKDALAEAAQLESEVREQTDLVALAEQNNSLRTRCPTHTTG</sequence>
<accession>A0A936TGV4</accession>
<keyword evidence="1" id="KW-0175">Coiled coil</keyword>
<comment type="caution">
    <text evidence="4">The sequence shown here is derived from an EMBL/GenBank/DDBJ whole genome shotgun (WGS) entry which is preliminary data.</text>
</comment>
<evidence type="ECO:0000259" key="3">
    <source>
        <dbReference type="SMART" id="SM00909"/>
    </source>
</evidence>
<proteinExistence type="predicted"/>
<dbReference type="SMART" id="SM00909">
    <property type="entry name" value="Germane"/>
    <property type="match status" value="1"/>
</dbReference>
<evidence type="ECO:0000313" key="4">
    <source>
        <dbReference type="EMBL" id="MBK9298125.1"/>
    </source>
</evidence>
<feature type="domain" description="GerMN" evidence="3">
    <location>
        <begin position="98"/>
        <end position="191"/>
    </location>
</feature>